<gene>
    <name evidence="1" type="ORF">RINTHH_3930</name>
</gene>
<dbReference type="Proteomes" id="UP000053051">
    <property type="component" value="Unassembled WGS sequence"/>
</dbReference>
<comment type="caution">
    <text evidence="1">The sequence shown here is derived from an EMBL/GenBank/DDBJ whole genome shotgun (WGS) entry which is preliminary data.</text>
</comment>
<dbReference type="AlphaFoldDB" id="M1WZ69"/>
<reference evidence="2" key="2">
    <citation type="submission" date="2016-01" db="EMBL/GenBank/DDBJ databases">
        <title>Diatom-associated endosymboitic cyanobacterium lacks core nitrogen metabolism enzymes.</title>
        <authorList>
            <person name="Hilton J.A."/>
            <person name="Foster R.A."/>
            <person name="Tripp H.J."/>
            <person name="Carter B.J."/>
            <person name="Zehr J.P."/>
            <person name="Villareal T.A."/>
        </authorList>
    </citation>
    <scope>NUCLEOTIDE SEQUENCE [LARGE SCALE GENOMIC DNA]</scope>
    <source>
        <strain evidence="2">HH01</strain>
    </source>
</reference>
<sequence length="41" mass="4756">MRPVKRSRVNKARSAGKFRKQVGKTKMANLRSNPMRGGWRL</sequence>
<keyword evidence="2" id="KW-1185">Reference proteome</keyword>
<accession>M1WZ69</accession>
<reference evidence="1 2" key="1">
    <citation type="submission" date="2012-05" db="EMBL/GenBank/DDBJ databases">
        <authorList>
            <person name="Hilton J."/>
        </authorList>
    </citation>
    <scope>NUCLEOTIDE SEQUENCE [LARGE SCALE GENOMIC DNA]</scope>
    <source>
        <strain evidence="1 2">HH01</strain>
    </source>
</reference>
<name>M1WZ69_9NOST</name>
<protein>
    <submittedName>
        <fullName evidence="1">Uncharacterized protein</fullName>
    </submittedName>
</protein>
<evidence type="ECO:0000313" key="1">
    <source>
        <dbReference type="EMBL" id="CCH66548.1"/>
    </source>
</evidence>
<organism evidence="1 2">
    <name type="scientific">Richelia intracellularis HH01</name>
    <dbReference type="NCBI Taxonomy" id="1165094"/>
    <lineage>
        <taxon>Bacteria</taxon>
        <taxon>Bacillati</taxon>
        <taxon>Cyanobacteriota</taxon>
        <taxon>Cyanophyceae</taxon>
        <taxon>Nostocales</taxon>
        <taxon>Nostocaceae</taxon>
        <taxon>Richelia</taxon>
    </lineage>
</organism>
<dbReference type="EMBL" id="CAIY01000022">
    <property type="protein sequence ID" value="CCH66548.1"/>
    <property type="molecule type" value="Genomic_DNA"/>
</dbReference>
<evidence type="ECO:0000313" key="2">
    <source>
        <dbReference type="Proteomes" id="UP000053051"/>
    </source>
</evidence>
<proteinExistence type="predicted"/>
<dbReference type="STRING" id="1165094.RINTHH_3930"/>